<dbReference type="Proteomes" id="UP001606210">
    <property type="component" value="Unassembled WGS sequence"/>
</dbReference>
<accession>A0ABW7EX93</accession>
<dbReference type="EMBL" id="JBIGHV010000001">
    <property type="protein sequence ID" value="MFG6428923.1"/>
    <property type="molecule type" value="Genomic_DNA"/>
</dbReference>
<comment type="caution">
    <text evidence="2">The sequence shown here is derived from an EMBL/GenBank/DDBJ whole genome shotgun (WGS) entry which is preliminary data.</text>
</comment>
<reference evidence="2 3" key="1">
    <citation type="submission" date="2024-08" db="EMBL/GenBank/DDBJ databases">
        <authorList>
            <person name="Lu H."/>
        </authorList>
    </citation>
    <scope>NUCLEOTIDE SEQUENCE [LARGE SCALE GENOMIC DNA]</scope>
    <source>
        <strain evidence="2 3">LYH14W</strain>
    </source>
</reference>
<sequence length="395" mass="42355">MTTQQDLPLSGLKVIEFTHMVMGPSIGLILADMGADVTKVEPVEGDNTRRLSGSGAGYFAMYNRNKKSLAIDLKSETGRRLVLELLADADVLVENFRGGAMEALGFGHEALAKANPRLIYCSGKGFLAGPYENRTALDEVAQMMGGLAYMTGLPDRPMRAGASVIDVTGAMFGVIGILGALAQRQRTGLGQQVTTSLYETTAFLVGQHMAQFASTGVAAPPMSIRQSAWAVYDVFEAGDGERVFAAVVSDTQWRKFCESFGFTDFLADASLARNTERVRQRERTLPIIRERFKQFDKAALMAKLEETGLPFAPIAKPEELFDDPHLNAAGGLVPLTLPDGRTTKLPALPIAMAGRRFGLRHDLPGIGADGSALLLARGLSQADVDGLVAQGVLHP</sequence>
<dbReference type="Gene3D" id="3.30.1540.10">
    <property type="entry name" value="formyl-coa transferase, domain 3"/>
    <property type="match status" value="1"/>
</dbReference>
<evidence type="ECO:0000313" key="3">
    <source>
        <dbReference type="Proteomes" id="UP001606210"/>
    </source>
</evidence>
<dbReference type="InterPro" id="IPR023606">
    <property type="entry name" value="CoA-Trfase_III_dom_1_sf"/>
</dbReference>
<dbReference type="InterPro" id="IPR044855">
    <property type="entry name" value="CoA-Trfase_III_dom3_sf"/>
</dbReference>
<gene>
    <name evidence="2" type="ORF">ACG00Y_03315</name>
</gene>
<dbReference type="GO" id="GO:0016740">
    <property type="term" value="F:transferase activity"/>
    <property type="evidence" value="ECO:0007669"/>
    <property type="project" value="UniProtKB-KW"/>
</dbReference>
<dbReference type="InterPro" id="IPR050483">
    <property type="entry name" value="CoA-transferase_III_domain"/>
</dbReference>
<dbReference type="Gene3D" id="3.40.50.10540">
    <property type="entry name" value="Crotonobetainyl-coa:carnitine coa-transferase, domain 1"/>
    <property type="match status" value="1"/>
</dbReference>
<organism evidence="2 3">
    <name type="scientific">Pelomonas parva</name>
    <dbReference type="NCBI Taxonomy" id="3299032"/>
    <lineage>
        <taxon>Bacteria</taxon>
        <taxon>Pseudomonadati</taxon>
        <taxon>Pseudomonadota</taxon>
        <taxon>Betaproteobacteria</taxon>
        <taxon>Burkholderiales</taxon>
        <taxon>Sphaerotilaceae</taxon>
        <taxon>Roseateles</taxon>
    </lineage>
</organism>
<dbReference type="SUPFAM" id="SSF89796">
    <property type="entry name" value="CoA-transferase family III (CaiB/BaiF)"/>
    <property type="match status" value="1"/>
</dbReference>
<proteinExistence type="predicted"/>
<evidence type="ECO:0000256" key="1">
    <source>
        <dbReference type="ARBA" id="ARBA00022679"/>
    </source>
</evidence>
<keyword evidence="1 2" id="KW-0808">Transferase</keyword>
<evidence type="ECO:0000313" key="2">
    <source>
        <dbReference type="EMBL" id="MFG6428923.1"/>
    </source>
</evidence>
<dbReference type="InterPro" id="IPR003673">
    <property type="entry name" value="CoA-Trfase_fam_III"/>
</dbReference>
<dbReference type="Pfam" id="PF02515">
    <property type="entry name" value="CoA_transf_3"/>
    <property type="match status" value="1"/>
</dbReference>
<protein>
    <submittedName>
        <fullName evidence="2">CaiB/BaiF CoA transferase family protein</fullName>
    </submittedName>
</protein>
<dbReference type="PANTHER" id="PTHR48207:SF3">
    <property type="entry name" value="SUCCINATE--HYDROXYMETHYLGLUTARATE COA-TRANSFERASE"/>
    <property type="match status" value="1"/>
</dbReference>
<name>A0ABW7EX93_9BURK</name>
<dbReference type="PANTHER" id="PTHR48207">
    <property type="entry name" value="SUCCINATE--HYDROXYMETHYLGLUTARATE COA-TRANSFERASE"/>
    <property type="match status" value="1"/>
</dbReference>
<dbReference type="RefSeq" id="WP_394475942.1">
    <property type="nucleotide sequence ID" value="NZ_JBIGHV010000001.1"/>
</dbReference>
<keyword evidence="3" id="KW-1185">Reference proteome</keyword>